<proteinExistence type="predicted"/>
<name>A0A914P3J9_9BILA</name>
<evidence type="ECO:0000313" key="1">
    <source>
        <dbReference type="Proteomes" id="UP000887578"/>
    </source>
</evidence>
<accession>A0A914P3J9</accession>
<keyword evidence="1" id="KW-1185">Reference proteome</keyword>
<dbReference type="Proteomes" id="UP000887578">
    <property type="component" value="Unplaced"/>
</dbReference>
<organism evidence="1 2">
    <name type="scientific">Panagrolaimus davidi</name>
    <dbReference type="NCBI Taxonomy" id="227884"/>
    <lineage>
        <taxon>Eukaryota</taxon>
        <taxon>Metazoa</taxon>
        <taxon>Ecdysozoa</taxon>
        <taxon>Nematoda</taxon>
        <taxon>Chromadorea</taxon>
        <taxon>Rhabditida</taxon>
        <taxon>Tylenchina</taxon>
        <taxon>Panagrolaimomorpha</taxon>
        <taxon>Panagrolaimoidea</taxon>
        <taxon>Panagrolaimidae</taxon>
        <taxon>Panagrolaimus</taxon>
    </lineage>
</organism>
<evidence type="ECO:0000313" key="2">
    <source>
        <dbReference type="WBParaSite" id="PDA_v2.g12428.t1"/>
    </source>
</evidence>
<dbReference type="WBParaSite" id="PDA_v2.g12428.t1">
    <property type="protein sequence ID" value="PDA_v2.g12428.t1"/>
    <property type="gene ID" value="PDA_v2.g12428"/>
</dbReference>
<reference evidence="2" key="1">
    <citation type="submission" date="2022-11" db="UniProtKB">
        <authorList>
            <consortium name="WormBaseParasite"/>
        </authorList>
    </citation>
    <scope>IDENTIFICATION</scope>
</reference>
<protein>
    <submittedName>
        <fullName evidence="2">Uncharacterized protein</fullName>
    </submittedName>
</protein>
<dbReference type="AlphaFoldDB" id="A0A914P3J9"/>
<sequence>MPSKYYFNPTTAIPQPFLFPTDVIKFVIKNSNAGKLHLYFSLETLLPKIHKCELRYLNISGIELFIEDFMFLVESDLLETFVIRDSNVIYSDKSVVQLEDIFATLANIHISGFIESNIEKQKNIFNPL</sequence>